<feature type="region of interest" description="Disordered" evidence="6">
    <location>
        <begin position="42"/>
        <end position="68"/>
    </location>
</feature>
<reference evidence="8 9" key="2">
    <citation type="submission" date="2016-08" db="EMBL/GenBank/DDBJ databases">
        <title>Pervasive Adenine N6-methylation of Active Genes in Fungi.</title>
        <authorList>
            <consortium name="DOE Joint Genome Institute"/>
            <person name="Mondo S.J."/>
            <person name="Dannebaum R.O."/>
            <person name="Kuo R.C."/>
            <person name="Labutti K."/>
            <person name="Haridas S."/>
            <person name="Kuo A."/>
            <person name="Salamov A."/>
            <person name="Ahrendt S.R."/>
            <person name="Lipzen A."/>
            <person name="Sullivan W."/>
            <person name="Andreopoulos W.B."/>
            <person name="Clum A."/>
            <person name="Lindquist E."/>
            <person name="Daum C."/>
            <person name="Ramamoorthy G.K."/>
            <person name="Gryganskyi A."/>
            <person name="Culley D."/>
            <person name="Magnuson J.K."/>
            <person name="James T.Y."/>
            <person name="O'Malley M.A."/>
            <person name="Stajich J.E."/>
            <person name="Spatafora J.W."/>
            <person name="Visel A."/>
            <person name="Grigoriev I.V."/>
        </authorList>
    </citation>
    <scope>NUCLEOTIDE SEQUENCE [LARGE SCALE GENOMIC DNA]</scope>
    <source>
        <strain evidence="9">finn</strain>
    </source>
</reference>
<reference evidence="8 9" key="1">
    <citation type="submission" date="2016-08" db="EMBL/GenBank/DDBJ databases">
        <title>Genomes of anaerobic fungi encode conserved fungal cellulosomes for biomass hydrolysis.</title>
        <authorList>
            <consortium name="DOE Joint Genome Institute"/>
            <person name="Haitjema C.H."/>
            <person name="Gilmore S.P."/>
            <person name="Henske J.K."/>
            <person name="Solomon K.V."/>
            <person name="De Groot R."/>
            <person name="Kuo A."/>
            <person name="Mondo S.J."/>
            <person name="Salamov A.A."/>
            <person name="Labutti K."/>
            <person name="Zhao Z."/>
            <person name="Chiniquy J."/>
            <person name="Barry K."/>
            <person name="Brewer H.M."/>
            <person name="Purvine S.O."/>
            <person name="Wright A.T."/>
            <person name="Boxma B."/>
            <person name="Van Alen T."/>
            <person name="Hackstein J.H."/>
            <person name="Baker S.E."/>
            <person name="Grigoriev I.V."/>
            <person name="O'Malley M.A."/>
        </authorList>
    </citation>
    <scope>NUCLEOTIDE SEQUENCE [LARGE SCALE GENOMIC DNA]</scope>
    <source>
        <strain evidence="9">finn</strain>
    </source>
</reference>
<dbReference type="InterPro" id="IPR001841">
    <property type="entry name" value="Znf_RING"/>
</dbReference>
<dbReference type="STRING" id="1754191.A0A1Y1VJE8"/>
<dbReference type="Proteomes" id="UP000193719">
    <property type="component" value="Unassembled WGS sequence"/>
</dbReference>
<evidence type="ECO:0000256" key="3">
    <source>
        <dbReference type="ARBA" id="ARBA00022833"/>
    </source>
</evidence>
<dbReference type="GO" id="GO:0005737">
    <property type="term" value="C:cytoplasm"/>
    <property type="evidence" value="ECO:0007669"/>
    <property type="project" value="TreeGrafter"/>
</dbReference>
<dbReference type="OrthoDB" id="8062037at2759"/>
<keyword evidence="2 4" id="KW-0863">Zinc-finger</keyword>
<keyword evidence="3" id="KW-0862">Zinc</keyword>
<dbReference type="Gene3D" id="3.30.40.10">
    <property type="entry name" value="Zinc/RING finger domain, C3HC4 (zinc finger)"/>
    <property type="match status" value="1"/>
</dbReference>
<dbReference type="SMART" id="SM00184">
    <property type="entry name" value="RING"/>
    <property type="match status" value="2"/>
</dbReference>
<gene>
    <name evidence="8" type="ORF">BCR36DRAFT_344588</name>
</gene>
<keyword evidence="1" id="KW-0479">Metal-binding</keyword>
<evidence type="ECO:0000256" key="2">
    <source>
        <dbReference type="ARBA" id="ARBA00022771"/>
    </source>
</evidence>
<evidence type="ECO:0000313" key="8">
    <source>
        <dbReference type="EMBL" id="ORX57840.1"/>
    </source>
</evidence>
<feature type="region of interest" description="Disordered" evidence="6">
    <location>
        <begin position="218"/>
        <end position="244"/>
    </location>
</feature>
<comment type="caution">
    <text evidence="8">The sequence shown here is derived from an EMBL/GenBank/DDBJ whole genome shotgun (WGS) entry which is preliminary data.</text>
</comment>
<feature type="coiled-coil region" evidence="5">
    <location>
        <begin position="151"/>
        <end position="178"/>
    </location>
</feature>
<evidence type="ECO:0000256" key="4">
    <source>
        <dbReference type="PROSITE-ProRule" id="PRU00175"/>
    </source>
</evidence>
<sequence length="700" mass="80930">MSENSNPHNNSEEQENRSRNQRFFFLPNFMNFTGISRNVTTNTNEEANNNENSNDTYNISNRTENADRPVNMMMQQSNERNDSTNGVESYNRISRNISELDRNSSYGILNSNDSLLSLEDSLYDPTRNEESESSDGSTQSLIEMLDRIHRINVLNRAIEEERRRQQELELDAEMERQRNILINEHNELSSFVNLLNTMILLISAEHRLRRPFMEPLRQNEGEAVEEGEHEERNENRREDEHQTSAFRYVRTNPNPIITTPFMYTRFEPAPDDENEASNESTERERAAYMHPGNVMYVNLPLSFDLANLIQLLTASNSHSHPGASKEAMENTTRILTPEMMKFGTRLQTQPNCIICQEDFITNVNKHLKSKTKSNLCISNTLKEGEGEESTKSVDKDEQNNAISTDDDNIRLMPCGHIFHESCIFQWLKDNNTCPVCRYELETDDEEYNEGVHKRMAERGIDIPAFNIDFTFFCSLEKCGQCKFISNTLKRRIEGSLPKCNSIENLISHSITQSNTINMRYTRLPCCNHEFHWPCLKEALLKAGYHWEDDNLNVSHLLSLDKKSLSHAQASLLKSSKTNDHNSIATHKIECIENDIIVTDLEEEEEESEVEEEIDYSIQGTSRKPITKNLENEEWIEIKCPVCSKINKLPIKTLKSNEQTKSTTINRSRSMTTLPKSLSIEKLKVKRLNTYNSLMNLYSTK</sequence>
<dbReference type="PROSITE" id="PS50089">
    <property type="entry name" value="ZF_RING_2"/>
    <property type="match status" value="1"/>
</dbReference>
<dbReference type="GO" id="GO:0016567">
    <property type="term" value="P:protein ubiquitination"/>
    <property type="evidence" value="ECO:0007669"/>
    <property type="project" value="TreeGrafter"/>
</dbReference>
<keyword evidence="9" id="KW-1185">Reference proteome</keyword>
<keyword evidence="5" id="KW-0175">Coiled coil</keyword>
<evidence type="ECO:0000256" key="6">
    <source>
        <dbReference type="SAM" id="MobiDB-lite"/>
    </source>
</evidence>
<protein>
    <recommendedName>
        <fullName evidence="7">RING-type domain-containing protein</fullName>
    </recommendedName>
</protein>
<dbReference type="PANTHER" id="PTHR15710">
    <property type="entry name" value="E3 UBIQUITIN-PROTEIN LIGASE PRAJA"/>
    <property type="match status" value="1"/>
</dbReference>
<dbReference type="GO" id="GO:0061630">
    <property type="term" value="F:ubiquitin protein ligase activity"/>
    <property type="evidence" value="ECO:0007669"/>
    <property type="project" value="TreeGrafter"/>
</dbReference>
<organism evidence="8 9">
    <name type="scientific">Piromyces finnis</name>
    <dbReference type="NCBI Taxonomy" id="1754191"/>
    <lineage>
        <taxon>Eukaryota</taxon>
        <taxon>Fungi</taxon>
        <taxon>Fungi incertae sedis</taxon>
        <taxon>Chytridiomycota</taxon>
        <taxon>Chytridiomycota incertae sedis</taxon>
        <taxon>Neocallimastigomycetes</taxon>
        <taxon>Neocallimastigales</taxon>
        <taxon>Neocallimastigaceae</taxon>
        <taxon>Piromyces</taxon>
    </lineage>
</organism>
<dbReference type="PANTHER" id="PTHR15710:SF217">
    <property type="entry name" value="E3 UBIQUITIN-PROTEIN LIGASE RDUF2"/>
    <property type="match status" value="1"/>
</dbReference>
<evidence type="ECO:0000313" key="9">
    <source>
        <dbReference type="Proteomes" id="UP000193719"/>
    </source>
</evidence>
<dbReference type="EMBL" id="MCFH01000005">
    <property type="protein sequence ID" value="ORX57840.1"/>
    <property type="molecule type" value="Genomic_DNA"/>
</dbReference>
<feature type="domain" description="RING-type" evidence="7">
    <location>
        <begin position="352"/>
        <end position="437"/>
    </location>
</feature>
<dbReference type="Pfam" id="PF13639">
    <property type="entry name" value="zf-RING_2"/>
    <property type="match status" value="1"/>
</dbReference>
<dbReference type="AlphaFoldDB" id="A0A1Y1VJE8"/>
<feature type="compositionally biased region" description="Basic and acidic residues" evidence="6">
    <location>
        <begin position="229"/>
        <end position="242"/>
    </location>
</feature>
<evidence type="ECO:0000259" key="7">
    <source>
        <dbReference type="PROSITE" id="PS50089"/>
    </source>
</evidence>
<evidence type="ECO:0000256" key="5">
    <source>
        <dbReference type="SAM" id="Coils"/>
    </source>
</evidence>
<feature type="compositionally biased region" description="Low complexity" evidence="6">
    <location>
        <begin position="42"/>
        <end position="61"/>
    </location>
</feature>
<evidence type="ECO:0000256" key="1">
    <source>
        <dbReference type="ARBA" id="ARBA00022723"/>
    </source>
</evidence>
<dbReference type="SUPFAM" id="SSF57850">
    <property type="entry name" value="RING/U-box"/>
    <property type="match status" value="1"/>
</dbReference>
<dbReference type="InterPro" id="IPR013083">
    <property type="entry name" value="Znf_RING/FYVE/PHD"/>
</dbReference>
<dbReference type="GO" id="GO:0008270">
    <property type="term" value="F:zinc ion binding"/>
    <property type="evidence" value="ECO:0007669"/>
    <property type="project" value="UniProtKB-KW"/>
</dbReference>
<accession>A0A1Y1VJE8</accession>
<name>A0A1Y1VJE8_9FUNG</name>
<proteinExistence type="predicted"/>